<dbReference type="STRING" id="303518.ENSPNYP00000004463"/>
<dbReference type="PROSITE" id="PS50005">
    <property type="entry name" value="TPR"/>
    <property type="match status" value="2"/>
</dbReference>
<dbReference type="InterPro" id="IPR019734">
    <property type="entry name" value="TPR_rpt"/>
</dbReference>
<evidence type="ECO:0000256" key="1">
    <source>
        <dbReference type="PROSITE-ProRule" id="PRU00339"/>
    </source>
</evidence>
<dbReference type="SUPFAM" id="SSF48452">
    <property type="entry name" value="TPR-like"/>
    <property type="match status" value="2"/>
</dbReference>
<dbReference type="Pfam" id="PF13424">
    <property type="entry name" value="TPR_12"/>
    <property type="match status" value="2"/>
</dbReference>
<dbReference type="Ensembl" id="ENSPNYT00000004575.1">
    <property type="protein sequence ID" value="ENSPNYP00000004463.1"/>
    <property type="gene ID" value="ENSPNYG00000003431.1"/>
</dbReference>
<name>A0A3B4F3E9_9CICH</name>
<keyword evidence="1" id="KW-0802">TPR repeat</keyword>
<dbReference type="FunFam" id="1.25.40.10:FF:001539">
    <property type="entry name" value="AGAP002648-PA"/>
    <property type="match status" value="1"/>
</dbReference>
<reference evidence="2" key="1">
    <citation type="submission" date="2023-09" db="UniProtKB">
        <authorList>
            <consortium name="Ensembl"/>
        </authorList>
    </citation>
    <scope>IDENTIFICATION</scope>
</reference>
<dbReference type="PANTHER" id="PTHR10098:SF108">
    <property type="entry name" value="TETRATRICOPEPTIDE REPEAT PROTEIN 28"/>
    <property type="match status" value="1"/>
</dbReference>
<protein>
    <submittedName>
        <fullName evidence="2">Uncharacterized protein</fullName>
    </submittedName>
</protein>
<proteinExistence type="predicted"/>
<dbReference type="InterPro" id="IPR011990">
    <property type="entry name" value="TPR-like_helical_dom_sf"/>
</dbReference>
<feature type="repeat" description="TPR" evidence="1">
    <location>
        <begin position="230"/>
        <end position="263"/>
    </location>
</feature>
<dbReference type="PANTHER" id="PTHR10098">
    <property type="entry name" value="RAPSYN-RELATED"/>
    <property type="match status" value="1"/>
</dbReference>
<sequence>IHQMKGEYDTALKFHKAHLSFVQELSANLSGGKFYDPFQKTCGRLCGKQNHDVSLCYQVNDRPSQASTHGNLAVAYQALGAHDRALQHYLHHLTIAREMRDTQSEARALGEYAQVVNQLLRQLDTALSFHSQELTIRKDLGDQQGECRALGHLAAVHMALGDYATTFQCYETQLGLAQGLRDARLEAQVHGNMGITKINMGLFEEAIGYFEQQLAMLQQLSGAESMLDRGRAYGNLADCYDVLGDYEEAIQYYEKYLAVGQSLNHVQDQEKAYRGLGNAHRSMGSLQQALVCFEKRLVVAHELGGEGEGKAQAYGELGTLHSQLGNYEQALSCLEHQLNIARIAGVGFHQQNVLVSVSYFVLPC</sequence>
<evidence type="ECO:0000313" key="2">
    <source>
        <dbReference type="Ensembl" id="ENSPNYP00000004463.1"/>
    </source>
</evidence>
<organism evidence="2">
    <name type="scientific">Pundamilia nyererei</name>
    <dbReference type="NCBI Taxonomy" id="303518"/>
    <lineage>
        <taxon>Eukaryota</taxon>
        <taxon>Metazoa</taxon>
        <taxon>Chordata</taxon>
        <taxon>Craniata</taxon>
        <taxon>Vertebrata</taxon>
        <taxon>Euteleostomi</taxon>
        <taxon>Actinopterygii</taxon>
        <taxon>Neopterygii</taxon>
        <taxon>Teleostei</taxon>
        <taxon>Neoteleostei</taxon>
        <taxon>Acanthomorphata</taxon>
        <taxon>Ovalentaria</taxon>
        <taxon>Cichlomorphae</taxon>
        <taxon>Cichliformes</taxon>
        <taxon>Cichlidae</taxon>
        <taxon>African cichlids</taxon>
        <taxon>Pseudocrenilabrinae</taxon>
        <taxon>Haplochromini</taxon>
        <taxon>Pundamilia</taxon>
    </lineage>
</organism>
<dbReference type="AlphaFoldDB" id="A0A3B4F3E9"/>
<dbReference type="Gene3D" id="1.25.40.10">
    <property type="entry name" value="Tetratricopeptide repeat domain"/>
    <property type="match status" value="4"/>
</dbReference>
<feature type="repeat" description="TPR" evidence="1">
    <location>
        <begin position="311"/>
        <end position="344"/>
    </location>
</feature>
<dbReference type="Pfam" id="PF13176">
    <property type="entry name" value="TPR_7"/>
    <property type="match status" value="1"/>
</dbReference>
<accession>A0A3B4F3E9</accession>
<dbReference type="SMART" id="SM00028">
    <property type="entry name" value="TPR"/>
    <property type="match status" value="6"/>
</dbReference>
<dbReference type="GeneTree" id="ENSGT00940000156428"/>